<dbReference type="GO" id="GO:0003677">
    <property type="term" value="F:DNA binding"/>
    <property type="evidence" value="ECO:0007669"/>
    <property type="project" value="InterPro"/>
</dbReference>
<evidence type="ECO:0000256" key="8">
    <source>
        <dbReference type="ARBA" id="ARBA00023242"/>
    </source>
</evidence>
<sequence length="524" mass="59563">MRILSWNINGLATTLQYYPWSETKSYKNLLDTLEADIICLQEIKTQRQKLTRDMGLVPGYDGYFSYSKTKQGYSGVAIYAKKPLTPLSTDERITADLSPTFLDTLKTTHHELLDLEGRCLIMDFGLFVLFNIYFPNDSGDTRMDFKMDYHRCARQRIDSLLEQGRQVILVGDVNAVHEEIDHCDPKQSLKEHGITDFKDLPHRQWVDQLLTPNGPMVDTGRRSHPNRKGMFTCWNTRINARPANFGTRIDYVLISQGLLPFFNVADIRADILGSDHCPVYADFWDTLPDNKDTRLIDLLSTNSSASIPSSPYLAANYPEFNQKKLMTFFNNPTAGSPPITNTATSIISSQSPSPSVSSLSSSSSSSTSTSPSITLKRKNTTMTLGNKRQQQQQKPQQNTLKSFFSSNSNSNKQNKSKIRNNINANRLNKIDDNDINATIDMEPILSQIKERKETNQVWSDLFQPPTIPKCQVHKSTCNEYTVSKKGPNQGRRFYLCSKPVGPQDVNSLDYRCDFFQWKHDKKSE</sequence>
<evidence type="ECO:0000256" key="3">
    <source>
        <dbReference type="ARBA" id="ARBA00022723"/>
    </source>
</evidence>
<feature type="binding site" evidence="10">
    <location>
        <position position="42"/>
    </location>
    <ligand>
        <name>Mg(2+)</name>
        <dbReference type="ChEBI" id="CHEBI:18420"/>
        <label>1</label>
    </ligand>
</feature>
<dbReference type="SUPFAM" id="SSF56219">
    <property type="entry name" value="DNase I-like"/>
    <property type="match status" value="1"/>
</dbReference>
<dbReference type="EMBL" id="MCGE01000046">
    <property type="protein sequence ID" value="ORZ05084.1"/>
    <property type="molecule type" value="Genomic_DNA"/>
</dbReference>
<keyword evidence="16" id="KW-0255">Endonuclease</keyword>
<feature type="site" description="Transition state stabilizer" evidence="11">
    <location>
        <position position="174"/>
    </location>
</feature>
<organism evidence="16 17">
    <name type="scientific">Absidia repens</name>
    <dbReference type="NCBI Taxonomy" id="90262"/>
    <lineage>
        <taxon>Eukaryota</taxon>
        <taxon>Fungi</taxon>
        <taxon>Fungi incertae sedis</taxon>
        <taxon>Mucoromycota</taxon>
        <taxon>Mucoromycotina</taxon>
        <taxon>Mucoromycetes</taxon>
        <taxon>Mucorales</taxon>
        <taxon>Cunninghamellaceae</taxon>
        <taxon>Absidia</taxon>
    </lineage>
</organism>
<dbReference type="NCBIfam" id="TIGR00633">
    <property type="entry name" value="xth"/>
    <property type="match status" value="1"/>
</dbReference>
<comment type="cofactor">
    <cofactor evidence="1">
        <name>Mn(2+)</name>
        <dbReference type="ChEBI" id="CHEBI:29035"/>
    </cofactor>
</comment>
<dbReference type="GO" id="GO:0005634">
    <property type="term" value="C:nucleus"/>
    <property type="evidence" value="ECO:0007669"/>
    <property type="project" value="TreeGrafter"/>
</dbReference>
<keyword evidence="4 12" id="KW-0863">Zinc-finger</keyword>
<reference evidence="16 17" key="1">
    <citation type="submission" date="2016-07" db="EMBL/GenBank/DDBJ databases">
        <title>Pervasive Adenine N6-methylation of Active Genes in Fungi.</title>
        <authorList>
            <consortium name="DOE Joint Genome Institute"/>
            <person name="Mondo S.J."/>
            <person name="Dannebaum R.O."/>
            <person name="Kuo R.C."/>
            <person name="Labutti K."/>
            <person name="Haridas S."/>
            <person name="Kuo A."/>
            <person name="Salamov A."/>
            <person name="Ahrendt S.R."/>
            <person name="Lipzen A."/>
            <person name="Sullivan W."/>
            <person name="Andreopoulos W.B."/>
            <person name="Clum A."/>
            <person name="Lindquist E."/>
            <person name="Daum C."/>
            <person name="Ramamoorthy G.K."/>
            <person name="Gryganskyi A."/>
            <person name="Culley D."/>
            <person name="Magnuson J.K."/>
            <person name="James T.Y."/>
            <person name="O'Malley M.A."/>
            <person name="Stajich J.E."/>
            <person name="Spatafora J.W."/>
            <person name="Visel A."/>
            <person name="Grigoriev I.V."/>
        </authorList>
    </citation>
    <scope>NUCLEOTIDE SEQUENCE [LARGE SCALE GENOMIC DNA]</scope>
    <source>
        <strain evidence="16 17">NRRL 1336</strain>
    </source>
</reference>
<evidence type="ECO:0000256" key="7">
    <source>
        <dbReference type="ARBA" id="ARBA00022842"/>
    </source>
</evidence>
<dbReference type="Pfam" id="PF06839">
    <property type="entry name" value="Zn_ribbon_GRF"/>
    <property type="match status" value="1"/>
</dbReference>
<feature type="binding site" evidence="10">
    <location>
        <position position="276"/>
    </location>
    <ligand>
        <name>Mg(2+)</name>
        <dbReference type="ChEBI" id="CHEBI:18420"/>
        <label>1</label>
    </ligand>
</feature>
<dbReference type="InterPro" id="IPR020848">
    <property type="entry name" value="AP_endonuclease_F1_CS"/>
</dbReference>
<feature type="active site" description="Proton donor/acceptor" evidence="9">
    <location>
        <position position="172"/>
    </location>
</feature>
<keyword evidence="6" id="KW-0862">Zinc</keyword>
<dbReference type="GO" id="GO:0003906">
    <property type="term" value="F:DNA-(apurinic or apyrimidinic site) endonuclease activity"/>
    <property type="evidence" value="ECO:0007669"/>
    <property type="project" value="TreeGrafter"/>
</dbReference>
<feature type="binding site" evidence="10">
    <location>
        <position position="172"/>
    </location>
    <ligand>
        <name>Mg(2+)</name>
        <dbReference type="ChEBI" id="CHEBI:18420"/>
        <label>1</label>
    </ligand>
</feature>
<dbReference type="AlphaFoldDB" id="A0A1X2HY14"/>
<dbReference type="GO" id="GO:0008311">
    <property type="term" value="F:double-stranded DNA 3'-5' DNA exonuclease activity"/>
    <property type="evidence" value="ECO:0007669"/>
    <property type="project" value="TreeGrafter"/>
</dbReference>
<feature type="domain" description="GRF-type" evidence="15">
    <location>
        <begin position="470"/>
        <end position="521"/>
    </location>
</feature>
<feature type="compositionally biased region" description="Low complexity" evidence="14">
    <location>
        <begin position="344"/>
        <end position="373"/>
    </location>
</feature>
<evidence type="ECO:0000256" key="12">
    <source>
        <dbReference type="PROSITE-ProRule" id="PRU01343"/>
    </source>
</evidence>
<feature type="binding site" evidence="10">
    <location>
        <position position="7"/>
    </location>
    <ligand>
        <name>Mg(2+)</name>
        <dbReference type="ChEBI" id="CHEBI:18420"/>
        <label>1</label>
    </ligand>
</feature>
<dbReference type="CDD" id="cd09088">
    <property type="entry name" value="Ape2-like_AP-endo"/>
    <property type="match status" value="1"/>
</dbReference>
<comment type="cofactor">
    <cofactor evidence="10 13">
        <name>Mg(2+)</name>
        <dbReference type="ChEBI" id="CHEBI:18420"/>
    </cofactor>
    <cofactor evidence="10 13">
        <name>Mn(2+)</name>
        <dbReference type="ChEBI" id="CHEBI:29035"/>
    </cofactor>
    <text evidence="10 13">Probably binds two magnesium or manganese ions per subunit.</text>
</comment>
<dbReference type="PANTHER" id="PTHR22748">
    <property type="entry name" value="AP ENDONUCLEASE"/>
    <property type="match status" value="1"/>
</dbReference>
<dbReference type="Gene3D" id="3.60.10.10">
    <property type="entry name" value="Endonuclease/exonuclease/phosphatase"/>
    <property type="match status" value="1"/>
</dbReference>
<feature type="active site" evidence="9">
    <location>
        <position position="133"/>
    </location>
</feature>
<evidence type="ECO:0000313" key="16">
    <source>
        <dbReference type="EMBL" id="ORZ05084.1"/>
    </source>
</evidence>
<keyword evidence="5" id="KW-0378">Hydrolase</keyword>
<feature type="active site" description="Proton acceptor" evidence="9">
    <location>
        <position position="276"/>
    </location>
</feature>
<feature type="binding site" evidence="10">
    <location>
        <position position="174"/>
    </location>
    <ligand>
        <name>Mg(2+)</name>
        <dbReference type="ChEBI" id="CHEBI:18420"/>
        <label>1</label>
    </ligand>
</feature>
<evidence type="ECO:0000256" key="13">
    <source>
        <dbReference type="RuleBase" id="RU362131"/>
    </source>
</evidence>
<dbReference type="PROSITE" id="PS00726">
    <property type="entry name" value="AP_NUCLEASE_F1_1"/>
    <property type="match status" value="1"/>
</dbReference>
<dbReference type="InterPro" id="IPR020847">
    <property type="entry name" value="AP_endonuclease_F1_BS"/>
</dbReference>
<dbReference type="GO" id="GO:0008081">
    <property type="term" value="F:phosphoric diester hydrolase activity"/>
    <property type="evidence" value="ECO:0007669"/>
    <property type="project" value="TreeGrafter"/>
</dbReference>
<dbReference type="GO" id="GO:0006284">
    <property type="term" value="P:base-excision repair"/>
    <property type="evidence" value="ECO:0007669"/>
    <property type="project" value="TreeGrafter"/>
</dbReference>
<feature type="binding site" evidence="10">
    <location>
        <position position="275"/>
    </location>
    <ligand>
        <name>Mg(2+)</name>
        <dbReference type="ChEBI" id="CHEBI:18420"/>
        <label>1</label>
    </ligand>
</feature>
<keyword evidence="16" id="KW-0269">Exonuclease</keyword>
<evidence type="ECO:0000256" key="14">
    <source>
        <dbReference type="SAM" id="MobiDB-lite"/>
    </source>
</evidence>
<keyword evidence="7 10" id="KW-0460">Magnesium</keyword>
<dbReference type="PROSITE" id="PS51435">
    <property type="entry name" value="AP_NUCLEASE_F1_4"/>
    <property type="match status" value="1"/>
</dbReference>
<evidence type="ECO:0000313" key="17">
    <source>
        <dbReference type="Proteomes" id="UP000193560"/>
    </source>
</evidence>
<dbReference type="InterPro" id="IPR010666">
    <property type="entry name" value="Znf_GRF"/>
</dbReference>
<dbReference type="GO" id="GO:0008270">
    <property type="term" value="F:zinc ion binding"/>
    <property type="evidence" value="ECO:0007669"/>
    <property type="project" value="UniProtKB-KW"/>
</dbReference>
<keyword evidence="17" id="KW-1185">Reference proteome</keyword>
<dbReference type="InterPro" id="IPR036691">
    <property type="entry name" value="Endo/exonu/phosph_ase_sf"/>
</dbReference>
<evidence type="ECO:0000256" key="5">
    <source>
        <dbReference type="ARBA" id="ARBA00022801"/>
    </source>
</evidence>
<keyword evidence="8" id="KW-0539">Nucleus</keyword>
<evidence type="ECO:0000256" key="2">
    <source>
        <dbReference type="ARBA" id="ARBA00007092"/>
    </source>
</evidence>
<gene>
    <name evidence="16" type="ORF">BCR42DRAFT_496851</name>
</gene>
<dbReference type="EC" id="3.1.-.-" evidence="13"/>
<evidence type="ECO:0000256" key="11">
    <source>
        <dbReference type="PIRSR" id="PIRSR604808-3"/>
    </source>
</evidence>
<evidence type="ECO:0000256" key="10">
    <source>
        <dbReference type="PIRSR" id="PIRSR604808-2"/>
    </source>
</evidence>
<keyword evidence="13" id="KW-0234">DNA repair</keyword>
<keyword evidence="16" id="KW-0540">Nuclease</keyword>
<evidence type="ECO:0000256" key="9">
    <source>
        <dbReference type="PIRSR" id="PIRSR604808-1"/>
    </source>
</evidence>
<feature type="site" description="Important for catalytic activity" evidence="11">
    <location>
        <position position="250"/>
    </location>
</feature>
<feature type="compositionally biased region" description="Low complexity" evidence="14">
    <location>
        <begin position="389"/>
        <end position="422"/>
    </location>
</feature>
<evidence type="ECO:0000256" key="1">
    <source>
        <dbReference type="ARBA" id="ARBA00001936"/>
    </source>
</evidence>
<accession>A0A1X2HY14</accession>
<keyword evidence="10" id="KW-0464">Manganese</keyword>
<dbReference type="InterPro" id="IPR004808">
    <property type="entry name" value="AP_endonuc_1"/>
</dbReference>
<name>A0A1X2HY14_9FUNG</name>
<keyword evidence="3 10" id="KW-0479">Metal-binding</keyword>
<keyword evidence="13" id="KW-0227">DNA damage</keyword>
<evidence type="ECO:0000259" key="15">
    <source>
        <dbReference type="PROSITE" id="PS51999"/>
    </source>
</evidence>
<dbReference type="PROSITE" id="PS51999">
    <property type="entry name" value="ZF_GRF"/>
    <property type="match status" value="1"/>
</dbReference>
<feature type="site" description="Interaction with DNA substrate" evidence="11">
    <location>
        <position position="276"/>
    </location>
</feature>
<dbReference type="STRING" id="90262.A0A1X2HY14"/>
<dbReference type="OrthoDB" id="391817at2759"/>
<protein>
    <recommendedName>
        <fullName evidence="13">DNA-(apurinic or apyrimidinic site) endonuclease</fullName>
        <ecNumber evidence="13">3.1.-.-</ecNumber>
    </recommendedName>
</protein>
<evidence type="ECO:0000256" key="4">
    <source>
        <dbReference type="ARBA" id="ARBA00022771"/>
    </source>
</evidence>
<dbReference type="PROSITE" id="PS00728">
    <property type="entry name" value="AP_NUCLEASE_F1_3"/>
    <property type="match status" value="1"/>
</dbReference>
<proteinExistence type="inferred from homology"/>
<evidence type="ECO:0000256" key="6">
    <source>
        <dbReference type="ARBA" id="ARBA00022833"/>
    </source>
</evidence>
<comment type="similarity">
    <text evidence="2 13">Belongs to the DNA repair enzymes AP/ExoA family.</text>
</comment>
<dbReference type="Proteomes" id="UP000193560">
    <property type="component" value="Unassembled WGS sequence"/>
</dbReference>
<feature type="region of interest" description="Disordered" evidence="14">
    <location>
        <begin position="340"/>
        <end position="422"/>
    </location>
</feature>
<dbReference type="InterPro" id="IPR005135">
    <property type="entry name" value="Endo/exonuclease/phosphatase"/>
</dbReference>
<dbReference type="Pfam" id="PF03372">
    <property type="entry name" value="Exo_endo_phos"/>
    <property type="match status" value="1"/>
</dbReference>
<comment type="caution">
    <text evidence="16">The sequence shown here is derived from an EMBL/GenBank/DDBJ whole genome shotgun (WGS) entry which is preliminary data.</text>
</comment>
<dbReference type="PANTHER" id="PTHR22748:SF4">
    <property type="entry name" value="DNA-(APURINIC OR APYRIMIDINIC SITE) ENDONUCLEASE 2"/>
    <property type="match status" value="1"/>
</dbReference>